<dbReference type="InterPro" id="IPR039104">
    <property type="entry name" value="6PGL"/>
</dbReference>
<dbReference type="AlphaFoldDB" id="A0A445MYU8"/>
<dbReference type="GO" id="GO:0005975">
    <property type="term" value="P:carbohydrate metabolic process"/>
    <property type="evidence" value="ECO:0007669"/>
    <property type="project" value="UniProtKB-UniRule"/>
</dbReference>
<dbReference type="EC" id="3.1.1.31" evidence="5 7"/>
<evidence type="ECO:0000256" key="5">
    <source>
        <dbReference type="ARBA" id="ARBA00013198"/>
    </source>
</evidence>
<name>A0A445MYU8_9BACT</name>
<evidence type="ECO:0000256" key="7">
    <source>
        <dbReference type="RuleBase" id="RU365095"/>
    </source>
</evidence>
<dbReference type="GO" id="GO:0006098">
    <property type="term" value="P:pentose-phosphate shunt"/>
    <property type="evidence" value="ECO:0007669"/>
    <property type="project" value="UniProtKB-UniPathway"/>
</dbReference>
<reference evidence="9" key="1">
    <citation type="submission" date="2018-01" db="EMBL/GenBank/DDBJ databases">
        <authorList>
            <person name="Regsiter A."/>
            <person name="William W."/>
        </authorList>
    </citation>
    <scope>NUCLEOTIDE SEQUENCE</scope>
    <source>
        <strain evidence="9">TRIP AH-1</strain>
    </source>
</reference>
<evidence type="ECO:0000259" key="8">
    <source>
        <dbReference type="Pfam" id="PF01182"/>
    </source>
</evidence>
<evidence type="ECO:0000256" key="1">
    <source>
        <dbReference type="ARBA" id="ARBA00000832"/>
    </source>
</evidence>
<evidence type="ECO:0000256" key="2">
    <source>
        <dbReference type="ARBA" id="ARBA00002681"/>
    </source>
</evidence>
<sequence length="250" mass="27839">MSCNSQVVIKKTPEDIALAAAYIFSDTAASCISDNRRFAVALSGGSTPRLFHRLISKQPFNSKIPWDNLHIFWSDERFVPYDHPYSNFGAAKADLIDHVPIPAHNIHPMPVDLFPDIGAIEYEKELIRYFDLTKGDTPRFDLMFLGLGADGHTASLFPGSPVLEERQRLVAPVKGGEPDTYRLTMTLSVINNTRKILMLVSGNKKAEILREILEGNHPSLPAQKIRPVYGSLVWLVDEAAASLTRISKNL</sequence>
<comment type="similarity">
    <text evidence="4 7">Belongs to the glucosamine/galactosamine-6-phosphate isomerase family. 6-phosphogluconolactonase subfamily.</text>
</comment>
<organism evidence="9">
    <name type="scientific">uncultured Desulfobacterium sp</name>
    <dbReference type="NCBI Taxonomy" id="201089"/>
    <lineage>
        <taxon>Bacteria</taxon>
        <taxon>Pseudomonadati</taxon>
        <taxon>Thermodesulfobacteriota</taxon>
        <taxon>Desulfobacteria</taxon>
        <taxon>Desulfobacterales</taxon>
        <taxon>Desulfobacteriaceae</taxon>
        <taxon>Desulfobacterium</taxon>
        <taxon>environmental samples</taxon>
    </lineage>
</organism>
<evidence type="ECO:0000256" key="3">
    <source>
        <dbReference type="ARBA" id="ARBA00004961"/>
    </source>
</evidence>
<dbReference type="InterPro" id="IPR005900">
    <property type="entry name" value="6-phosphogluconolactonase_DevB"/>
</dbReference>
<comment type="function">
    <text evidence="2 7">Hydrolysis of 6-phosphogluconolactone to 6-phosphogluconate.</text>
</comment>
<dbReference type="EMBL" id="OJIN01000169">
    <property type="protein sequence ID" value="SPD74667.1"/>
    <property type="molecule type" value="Genomic_DNA"/>
</dbReference>
<dbReference type="InterPro" id="IPR006148">
    <property type="entry name" value="Glc/Gal-6P_isomerase"/>
</dbReference>
<accession>A0A445MYU8</accession>
<gene>
    <name evidence="7" type="primary">pgl</name>
    <name evidence="9" type="ORF">PITCH_A290051</name>
</gene>
<dbReference type="Pfam" id="PF01182">
    <property type="entry name" value="Glucosamine_iso"/>
    <property type="match status" value="1"/>
</dbReference>
<dbReference type="UniPathway" id="UPA00115">
    <property type="reaction ID" value="UER00409"/>
</dbReference>
<protein>
    <recommendedName>
        <fullName evidence="6 7">6-phosphogluconolactonase</fullName>
        <shortName evidence="7">6PGL</shortName>
        <ecNumber evidence="5 7">3.1.1.31</ecNumber>
    </recommendedName>
</protein>
<evidence type="ECO:0000256" key="4">
    <source>
        <dbReference type="ARBA" id="ARBA00010662"/>
    </source>
</evidence>
<comment type="pathway">
    <text evidence="3 7">Carbohydrate degradation; pentose phosphate pathway; D-ribulose 5-phosphate from D-glucose 6-phosphate (oxidative stage): step 2/3.</text>
</comment>
<dbReference type="CDD" id="cd01400">
    <property type="entry name" value="6PGL"/>
    <property type="match status" value="1"/>
</dbReference>
<dbReference type="GO" id="GO:0017057">
    <property type="term" value="F:6-phosphogluconolactonase activity"/>
    <property type="evidence" value="ECO:0007669"/>
    <property type="project" value="UniProtKB-UniRule"/>
</dbReference>
<evidence type="ECO:0000313" key="9">
    <source>
        <dbReference type="EMBL" id="SPD74667.1"/>
    </source>
</evidence>
<dbReference type="NCBIfam" id="TIGR01198">
    <property type="entry name" value="pgl"/>
    <property type="match status" value="1"/>
</dbReference>
<comment type="catalytic activity">
    <reaction evidence="1 7">
        <text>6-phospho-D-glucono-1,5-lactone + H2O = 6-phospho-D-gluconate + H(+)</text>
        <dbReference type="Rhea" id="RHEA:12556"/>
        <dbReference type="ChEBI" id="CHEBI:15377"/>
        <dbReference type="ChEBI" id="CHEBI:15378"/>
        <dbReference type="ChEBI" id="CHEBI:57955"/>
        <dbReference type="ChEBI" id="CHEBI:58759"/>
        <dbReference type="EC" id="3.1.1.31"/>
    </reaction>
</comment>
<keyword evidence="7" id="KW-0378">Hydrolase</keyword>
<dbReference type="PANTHER" id="PTHR11054:SF0">
    <property type="entry name" value="6-PHOSPHOGLUCONOLACTONASE"/>
    <property type="match status" value="1"/>
</dbReference>
<dbReference type="PANTHER" id="PTHR11054">
    <property type="entry name" value="6-PHOSPHOGLUCONOLACTONASE"/>
    <property type="match status" value="1"/>
</dbReference>
<feature type="domain" description="Glucosamine/galactosamine-6-phosphate isomerase" evidence="8">
    <location>
        <begin position="12"/>
        <end position="234"/>
    </location>
</feature>
<evidence type="ECO:0000256" key="6">
    <source>
        <dbReference type="ARBA" id="ARBA00020337"/>
    </source>
</evidence>
<dbReference type="Gene3D" id="3.40.50.1360">
    <property type="match status" value="1"/>
</dbReference>
<dbReference type="InterPro" id="IPR037171">
    <property type="entry name" value="NagB/RpiA_transferase-like"/>
</dbReference>
<proteinExistence type="inferred from homology"/>
<dbReference type="SUPFAM" id="SSF100950">
    <property type="entry name" value="NagB/RpiA/CoA transferase-like"/>
    <property type="match status" value="1"/>
</dbReference>